<proteinExistence type="predicted"/>
<sequence>MHLVVPVAVAVAVPASLVALPCSVFPARALSLSPCRVSDSPVSTQSNPPP</sequence>
<evidence type="ECO:0000313" key="2">
    <source>
        <dbReference type="EMBL" id="KAG0585185.1"/>
    </source>
</evidence>
<gene>
    <name evidence="2" type="ORF">KC19_3G265000</name>
</gene>
<dbReference type="EMBL" id="CM026423">
    <property type="protein sequence ID" value="KAG0585185.1"/>
    <property type="molecule type" value="Genomic_DNA"/>
</dbReference>
<name>A0A8T0IQ96_CERPU</name>
<reference evidence="2" key="1">
    <citation type="submission" date="2020-06" db="EMBL/GenBank/DDBJ databases">
        <title>WGS assembly of Ceratodon purpureus strain R40.</title>
        <authorList>
            <person name="Carey S.B."/>
            <person name="Jenkins J."/>
            <person name="Shu S."/>
            <person name="Lovell J.T."/>
            <person name="Sreedasyam A."/>
            <person name="Maumus F."/>
            <person name="Tiley G.P."/>
            <person name="Fernandez-Pozo N."/>
            <person name="Barry K."/>
            <person name="Chen C."/>
            <person name="Wang M."/>
            <person name="Lipzen A."/>
            <person name="Daum C."/>
            <person name="Saski C.A."/>
            <person name="Payton A.C."/>
            <person name="Mcbreen J.C."/>
            <person name="Conrad R.E."/>
            <person name="Kollar L.M."/>
            <person name="Olsson S."/>
            <person name="Huttunen S."/>
            <person name="Landis J.B."/>
            <person name="Wickett N.J."/>
            <person name="Johnson M.G."/>
            <person name="Rensing S.A."/>
            <person name="Grimwood J."/>
            <person name="Schmutz J."/>
            <person name="Mcdaniel S.F."/>
        </authorList>
    </citation>
    <scope>NUCLEOTIDE SEQUENCE</scope>
    <source>
        <strain evidence="2">R40</strain>
    </source>
</reference>
<dbReference type="AlphaFoldDB" id="A0A8T0IQ96"/>
<evidence type="ECO:0000313" key="3">
    <source>
        <dbReference type="Proteomes" id="UP000822688"/>
    </source>
</evidence>
<feature type="chain" id="PRO_5035939918" description="Secreted peptide" evidence="1">
    <location>
        <begin position="20"/>
        <end position="50"/>
    </location>
</feature>
<feature type="signal peptide" evidence="1">
    <location>
        <begin position="1"/>
        <end position="19"/>
    </location>
</feature>
<organism evidence="2 3">
    <name type="scientific">Ceratodon purpureus</name>
    <name type="common">Fire moss</name>
    <name type="synonym">Dicranum purpureum</name>
    <dbReference type="NCBI Taxonomy" id="3225"/>
    <lineage>
        <taxon>Eukaryota</taxon>
        <taxon>Viridiplantae</taxon>
        <taxon>Streptophyta</taxon>
        <taxon>Embryophyta</taxon>
        <taxon>Bryophyta</taxon>
        <taxon>Bryophytina</taxon>
        <taxon>Bryopsida</taxon>
        <taxon>Dicranidae</taxon>
        <taxon>Pseudoditrichales</taxon>
        <taxon>Ditrichaceae</taxon>
        <taxon>Ceratodon</taxon>
    </lineage>
</organism>
<evidence type="ECO:0000256" key="1">
    <source>
        <dbReference type="SAM" id="SignalP"/>
    </source>
</evidence>
<protein>
    <recommendedName>
        <fullName evidence="4">Secreted peptide</fullName>
    </recommendedName>
</protein>
<comment type="caution">
    <text evidence="2">The sequence shown here is derived from an EMBL/GenBank/DDBJ whole genome shotgun (WGS) entry which is preliminary data.</text>
</comment>
<dbReference type="Proteomes" id="UP000822688">
    <property type="component" value="Chromosome 3"/>
</dbReference>
<accession>A0A8T0IQ96</accession>
<keyword evidence="3" id="KW-1185">Reference proteome</keyword>
<evidence type="ECO:0008006" key="4">
    <source>
        <dbReference type="Google" id="ProtNLM"/>
    </source>
</evidence>
<keyword evidence="1" id="KW-0732">Signal</keyword>